<name>A0ABP1AK82_9BRYO</name>
<accession>A0ABP1AK82</accession>
<feature type="region of interest" description="Disordered" evidence="1">
    <location>
        <begin position="1"/>
        <end position="21"/>
    </location>
</feature>
<feature type="compositionally biased region" description="Low complexity" evidence="1">
    <location>
        <begin position="8"/>
        <end position="21"/>
    </location>
</feature>
<proteinExistence type="predicted"/>
<evidence type="ECO:0000313" key="3">
    <source>
        <dbReference type="Proteomes" id="UP001497522"/>
    </source>
</evidence>
<sequence length="85" mass="9615">MDRSPEYRGQQQPQQLRSSPLANLTEYYANNEQFIDKNDKLTTNFGGEFAVGGIRVQQPKLRAILEQSSNNFSSISSNSRTTLCQ</sequence>
<protein>
    <submittedName>
        <fullName evidence="2">Uncharacterized protein</fullName>
    </submittedName>
</protein>
<organism evidence="2 3">
    <name type="scientific">Sphagnum jensenii</name>
    <dbReference type="NCBI Taxonomy" id="128206"/>
    <lineage>
        <taxon>Eukaryota</taxon>
        <taxon>Viridiplantae</taxon>
        <taxon>Streptophyta</taxon>
        <taxon>Embryophyta</taxon>
        <taxon>Bryophyta</taxon>
        <taxon>Sphagnophytina</taxon>
        <taxon>Sphagnopsida</taxon>
        <taxon>Sphagnales</taxon>
        <taxon>Sphagnaceae</taxon>
        <taxon>Sphagnum</taxon>
    </lineage>
</organism>
<keyword evidence="3" id="KW-1185">Reference proteome</keyword>
<evidence type="ECO:0000256" key="1">
    <source>
        <dbReference type="SAM" id="MobiDB-lite"/>
    </source>
</evidence>
<dbReference type="EMBL" id="OZ023714">
    <property type="protein sequence ID" value="CAK9862956.1"/>
    <property type="molecule type" value="Genomic_DNA"/>
</dbReference>
<reference evidence="2" key="1">
    <citation type="submission" date="2024-03" db="EMBL/GenBank/DDBJ databases">
        <authorList>
            <consortium name="ELIXIR-Norway"/>
            <consortium name="Elixir Norway"/>
        </authorList>
    </citation>
    <scope>NUCLEOTIDE SEQUENCE</scope>
</reference>
<dbReference type="Proteomes" id="UP001497522">
    <property type="component" value="Chromosome 13"/>
</dbReference>
<gene>
    <name evidence="2" type="ORF">CSSPJE1EN2_LOCUS5951</name>
</gene>
<evidence type="ECO:0000313" key="2">
    <source>
        <dbReference type="EMBL" id="CAK9862956.1"/>
    </source>
</evidence>